<dbReference type="InterPro" id="IPR009593">
    <property type="entry name" value="DUF1203"/>
</dbReference>
<proteinExistence type="predicted"/>
<accession>A0A964DXP8</accession>
<dbReference type="AlphaFoldDB" id="A0A964DXP8"/>
<dbReference type="EMBL" id="JAESVB010000002">
    <property type="protein sequence ID" value="MCB8874500.1"/>
    <property type="molecule type" value="Genomic_DNA"/>
</dbReference>
<dbReference type="Proteomes" id="UP000708298">
    <property type="component" value="Unassembled WGS sequence"/>
</dbReference>
<protein>
    <submittedName>
        <fullName evidence="1">DUF1203 domain-containing protein</fullName>
    </submittedName>
</protein>
<dbReference type="PIRSF" id="PIRSF034110">
    <property type="entry name" value="DUF1203"/>
    <property type="match status" value="1"/>
</dbReference>
<reference evidence="1" key="2">
    <citation type="submission" date="2021-01" db="EMBL/GenBank/DDBJ databases">
        <authorList>
            <person name="Mieszkin S."/>
            <person name="Pouder E."/>
            <person name="Alain K."/>
        </authorList>
    </citation>
    <scope>NUCLEOTIDE SEQUENCE</scope>
    <source>
        <strain evidence="1">HW T2.11</strain>
    </source>
</reference>
<evidence type="ECO:0000313" key="2">
    <source>
        <dbReference type="Proteomes" id="UP000708298"/>
    </source>
</evidence>
<reference evidence="1" key="1">
    <citation type="journal article" date="2021" name="Microorganisms">
        <title>Acidisoma silvae sp. nov. and Acidisomacellulosilytica sp. nov., Two Acidophilic Bacteria Isolated from Decaying Wood, Hydrolyzing Cellulose and Producing Poly-3-hydroxybutyrate.</title>
        <authorList>
            <person name="Mieszkin S."/>
            <person name="Pouder E."/>
            <person name="Uroz S."/>
            <person name="Simon-Colin C."/>
            <person name="Alain K."/>
        </authorList>
    </citation>
    <scope>NUCLEOTIDE SEQUENCE</scope>
    <source>
        <strain evidence="1">HW T2.11</strain>
    </source>
</reference>
<dbReference type="RefSeq" id="WP_227320175.1">
    <property type="nucleotide sequence ID" value="NZ_JAESVB010000002.1"/>
</dbReference>
<organism evidence="1 2">
    <name type="scientific">Acidisoma silvae</name>
    <dbReference type="NCBI Taxonomy" id="2802396"/>
    <lineage>
        <taxon>Bacteria</taxon>
        <taxon>Pseudomonadati</taxon>
        <taxon>Pseudomonadota</taxon>
        <taxon>Alphaproteobacteria</taxon>
        <taxon>Acetobacterales</taxon>
        <taxon>Acidocellaceae</taxon>
        <taxon>Acidisoma</taxon>
    </lineage>
</organism>
<comment type="caution">
    <text evidence="1">The sequence shown here is derived from an EMBL/GenBank/DDBJ whole genome shotgun (WGS) entry which is preliminary data.</text>
</comment>
<keyword evidence="2" id="KW-1185">Reference proteome</keyword>
<name>A0A964DXP8_9PROT</name>
<dbReference type="Pfam" id="PF06718">
    <property type="entry name" value="DUF1203"/>
    <property type="match status" value="1"/>
</dbReference>
<evidence type="ECO:0000313" key="1">
    <source>
        <dbReference type="EMBL" id="MCB8874500.1"/>
    </source>
</evidence>
<sequence length="162" mass="17548">MPAFRCIAIKTEIADRFRRTGRDDNGNALRRVTVTEAGGFPCRHCLRNGSVGETMLLGSYNLPKPQGIYWTPSPIFIHDIACPRAEAVNAVAPIVRGNDLVSVRAYDAAGQCLYDLGTVCAGHDVDAPLDRALSDCRTAFVNIHTARPGCLLSLVERVPEPA</sequence>
<gene>
    <name evidence="1" type="ORF">ASILVAE211_04825</name>
</gene>